<proteinExistence type="predicted"/>
<evidence type="ECO:0000256" key="1">
    <source>
        <dbReference type="SAM" id="SignalP"/>
    </source>
</evidence>
<gene>
    <name evidence="3" type="ORF">ACFPOC_14155</name>
</gene>
<dbReference type="RefSeq" id="WP_209842373.1">
    <property type="nucleotide sequence ID" value="NZ_JAGGJP010000015.1"/>
</dbReference>
<feature type="chain" id="PRO_5045574588" evidence="1">
    <location>
        <begin position="20"/>
        <end position="80"/>
    </location>
</feature>
<sequence>MRQLLPAFALVLLAAPAIAQEAARPLSALIADLEAQGYRVTGVDVDRADIEIDATAADGRRVELRLDPATGAILSETADD</sequence>
<evidence type="ECO:0000313" key="3">
    <source>
        <dbReference type="EMBL" id="MFC5567552.1"/>
    </source>
</evidence>
<reference evidence="4" key="1">
    <citation type="journal article" date="2019" name="Int. J. Syst. Evol. Microbiol.">
        <title>The Global Catalogue of Microorganisms (GCM) 10K type strain sequencing project: providing services to taxonomists for standard genome sequencing and annotation.</title>
        <authorList>
            <consortium name="The Broad Institute Genomics Platform"/>
            <consortium name="The Broad Institute Genome Sequencing Center for Infectious Disease"/>
            <person name="Wu L."/>
            <person name="Ma J."/>
        </authorList>
    </citation>
    <scope>NUCLEOTIDE SEQUENCE [LARGE SCALE GENOMIC DNA]</scope>
    <source>
        <strain evidence="4">KACC 11588</strain>
    </source>
</reference>
<evidence type="ECO:0000313" key="4">
    <source>
        <dbReference type="Proteomes" id="UP001596056"/>
    </source>
</evidence>
<keyword evidence="4" id="KW-1185">Reference proteome</keyword>
<feature type="domain" description="PepSY" evidence="2">
    <location>
        <begin position="7"/>
        <end position="76"/>
    </location>
</feature>
<protein>
    <submittedName>
        <fullName evidence="3">PepSY domain-containing protein</fullName>
    </submittedName>
</protein>
<feature type="signal peptide" evidence="1">
    <location>
        <begin position="1"/>
        <end position="19"/>
    </location>
</feature>
<keyword evidence="1" id="KW-0732">Signal</keyword>
<dbReference type="InterPro" id="IPR025711">
    <property type="entry name" value="PepSY"/>
</dbReference>
<dbReference type="Pfam" id="PF13670">
    <property type="entry name" value="PepSY_2"/>
    <property type="match status" value="1"/>
</dbReference>
<comment type="caution">
    <text evidence="3">The sequence shown here is derived from an EMBL/GenBank/DDBJ whole genome shotgun (WGS) entry which is preliminary data.</text>
</comment>
<dbReference type="EMBL" id="JBHSNA010000016">
    <property type="protein sequence ID" value="MFC5567552.1"/>
    <property type="molecule type" value="Genomic_DNA"/>
</dbReference>
<organism evidence="3 4">
    <name type="scientific">Rubellimicrobium aerolatum</name>
    <dbReference type="NCBI Taxonomy" id="490979"/>
    <lineage>
        <taxon>Bacteria</taxon>
        <taxon>Pseudomonadati</taxon>
        <taxon>Pseudomonadota</taxon>
        <taxon>Alphaproteobacteria</taxon>
        <taxon>Rhodobacterales</taxon>
        <taxon>Roseobacteraceae</taxon>
        <taxon>Rubellimicrobium</taxon>
    </lineage>
</organism>
<evidence type="ECO:0000259" key="2">
    <source>
        <dbReference type="Pfam" id="PF13670"/>
    </source>
</evidence>
<name>A0ABW0SFI5_9RHOB</name>
<dbReference type="Proteomes" id="UP001596056">
    <property type="component" value="Unassembled WGS sequence"/>
</dbReference>
<accession>A0ABW0SFI5</accession>